<reference evidence="1" key="1">
    <citation type="submission" date="2018-08" db="EMBL/GenBank/DDBJ databases">
        <title>Complete genome sequence of Acinetobacter baumannii strain WM99c.</title>
        <authorList>
            <person name="Nigro S.J."/>
            <person name="Wick R.R."/>
            <person name="Holt K.E."/>
            <person name="Hall R.M."/>
        </authorList>
    </citation>
    <scope>NUCLEOTIDE SEQUENCE</scope>
    <source>
        <strain evidence="1">WM99c</strain>
    </source>
</reference>
<gene>
    <name evidence="1" type="ORF">BSF95_01159</name>
</gene>
<evidence type="ECO:0000313" key="1">
    <source>
        <dbReference type="EMBL" id="AXQ89553.1"/>
    </source>
</evidence>
<protein>
    <recommendedName>
        <fullName evidence="2">Lipoprotein</fullName>
    </recommendedName>
</protein>
<proteinExistence type="predicted"/>
<dbReference type="PROSITE" id="PS51257">
    <property type="entry name" value="PROKAR_LIPOPROTEIN"/>
    <property type="match status" value="1"/>
</dbReference>
<name>A0A385ETU6_ACIBA</name>
<dbReference type="EMBL" id="CP031743">
    <property type="protein sequence ID" value="AXQ89553.1"/>
    <property type="molecule type" value="Genomic_DNA"/>
</dbReference>
<dbReference type="GeneID" id="92893072"/>
<accession>A0A385ETU6</accession>
<dbReference type="RefSeq" id="WP_000718101.1">
    <property type="nucleotide sequence ID" value="NZ_AERY01000047.1"/>
</dbReference>
<dbReference type="AlphaFoldDB" id="A0A385ETU6"/>
<organism evidence="1">
    <name type="scientific">Acinetobacter baumannii WM99c</name>
    <dbReference type="NCBI Taxonomy" id="945555"/>
    <lineage>
        <taxon>Bacteria</taxon>
        <taxon>Pseudomonadati</taxon>
        <taxon>Pseudomonadota</taxon>
        <taxon>Gammaproteobacteria</taxon>
        <taxon>Moraxellales</taxon>
        <taxon>Moraxellaceae</taxon>
        <taxon>Acinetobacter</taxon>
        <taxon>Acinetobacter calcoaceticus/baumannii complex</taxon>
    </lineage>
</organism>
<dbReference type="NCBIfam" id="NF047637">
    <property type="entry name" value="lipo_CC0125"/>
    <property type="match status" value="1"/>
</dbReference>
<evidence type="ECO:0008006" key="2">
    <source>
        <dbReference type="Google" id="ProtNLM"/>
    </source>
</evidence>
<sequence>MKKIFLAALATIGLQACTTPYQEMGASGGVEATIIDDNVFQVRASVNGYTHKSIANQYALRKAAEVSKSLGCSYFSAINNTSQSYNQNISKVDAGLKTTPNGVYYVSSAGTQYKLIKPSRNNTYVCFNEKPNTVLPGLIYNVKYVLGSPMPTGKFKVPNSWR</sequence>